<dbReference type="AlphaFoldDB" id="A0A9W8C898"/>
<name>A0A9W8C898_TRIRA</name>
<keyword evidence="2" id="KW-1185">Reference proteome</keyword>
<dbReference type="Proteomes" id="UP001059041">
    <property type="component" value="Linkage Group LG5"/>
</dbReference>
<protein>
    <submittedName>
        <fullName evidence="1">Uncharacterized protein</fullName>
    </submittedName>
</protein>
<reference evidence="1" key="1">
    <citation type="submission" date="2021-02" db="EMBL/GenBank/DDBJ databases">
        <title>Comparative genomics reveals that relaxation of natural selection precedes convergent phenotypic evolution of cavefish.</title>
        <authorList>
            <person name="Peng Z."/>
        </authorList>
    </citation>
    <scope>NUCLEOTIDE SEQUENCE</scope>
    <source>
        <tissue evidence="1">Muscle</tissue>
    </source>
</reference>
<organism evidence="1 2">
    <name type="scientific">Triplophysa rosa</name>
    <name type="common">Cave loach</name>
    <dbReference type="NCBI Taxonomy" id="992332"/>
    <lineage>
        <taxon>Eukaryota</taxon>
        <taxon>Metazoa</taxon>
        <taxon>Chordata</taxon>
        <taxon>Craniata</taxon>
        <taxon>Vertebrata</taxon>
        <taxon>Euteleostomi</taxon>
        <taxon>Actinopterygii</taxon>
        <taxon>Neopterygii</taxon>
        <taxon>Teleostei</taxon>
        <taxon>Ostariophysi</taxon>
        <taxon>Cypriniformes</taxon>
        <taxon>Nemacheilidae</taxon>
        <taxon>Triplophysa</taxon>
    </lineage>
</organism>
<gene>
    <name evidence="1" type="ORF">IRJ41_021584</name>
</gene>
<proteinExistence type="predicted"/>
<dbReference type="EMBL" id="JAFHDT010000005">
    <property type="protein sequence ID" value="KAI7810059.1"/>
    <property type="molecule type" value="Genomic_DNA"/>
</dbReference>
<accession>A0A9W8C898</accession>
<evidence type="ECO:0000313" key="2">
    <source>
        <dbReference type="Proteomes" id="UP001059041"/>
    </source>
</evidence>
<evidence type="ECO:0000313" key="1">
    <source>
        <dbReference type="EMBL" id="KAI7810059.1"/>
    </source>
</evidence>
<sequence>MSETRTQMTWKKEGRTIKEEKMRKRNAVALIMGYFLSVKTLTTRASFSTRFAKVQAPAQDSVIYEMHAQHRQVEIRLDCVDTNIILNWLVVNEFCFVIQHDHEDFETI</sequence>
<comment type="caution">
    <text evidence="1">The sequence shown here is derived from an EMBL/GenBank/DDBJ whole genome shotgun (WGS) entry which is preliminary data.</text>
</comment>